<dbReference type="Gene3D" id="3.60.40.10">
    <property type="entry name" value="PPM-type phosphatase domain"/>
    <property type="match status" value="1"/>
</dbReference>
<dbReference type="AlphaFoldDB" id="A0A173XW92"/>
<organism evidence="2 3">
    <name type="scientific">Mitsuokella jalaludinii</name>
    <dbReference type="NCBI Taxonomy" id="187979"/>
    <lineage>
        <taxon>Bacteria</taxon>
        <taxon>Bacillati</taxon>
        <taxon>Bacillota</taxon>
        <taxon>Negativicutes</taxon>
        <taxon>Selenomonadales</taxon>
        <taxon>Selenomonadaceae</taxon>
        <taxon>Mitsuokella</taxon>
    </lineage>
</organism>
<dbReference type="InterPro" id="IPR001932">
    <property type="entry name" value="PPM-type_phosphatase-like_dom"/>
</dbReference>
<evidence type="ECO:0000313" key="3">
    <source>
        <dbReference type="Proteomes" id="UP000095546"/>
    </source>
</evidence>
<protein>
    <submittedName>
        <fullName evidence="2">Serine/threonine phosphatase stp</fullName>
        <ecNumber evidence="2">3.1.3.16</ecNumber>
    </submittedName>
</protein>
<dbReference type="Proteomes" id="UP000095546">
    <property type="component" value="Unassembled WGS sequence"/>
</dbReference>
<dbReference type="EC" id="3.1.3.16" evidence="2"/>
<dbReference type="SMART" id="SM00332">
    <property type="entry name" value="PP2Cc"/>
    <property type="match status" value="1"/>
</dbReference>
<evidence type="ECO:0000259" key="1">
    <source>
        <dbReference type="PROSITE" id="PS51746"/>
    </source>
</evidence>
<dbReference type="InterPro" id="IPR036457">
    <property type="entry name" value="PPM-type-like_dom_sf"/>
</dbReference>
<dbReference type="Pfam" id="PF13672">
    <property type="entry name" value="PP2C_2"/>
    <property type="match status" value="1"/>
</dbReference>
<dbReference type="PANTHER" id="PTHR47992">
    <property type="entry name" value="PROTEIN PHOSPHATASE"/>
    <property type="match status" value="1"/>
</dbReference>
<dbReference type="SMART" id="SM00331">
    <property type="entry name" value="PP2C_SIG"/>
    <property type="match status" value="1"/>
</dbReference>
<dbReference type="NCBIfam" id="NF033484">
    <property type="entry name" value="Stp1_PP2C_phos"/>
    <property type="match status" value="1"/>
</dbReference>
<dbReference type="GO" id="GO:0004722">
    <property type="term" value="F:protein serine/threonine phosphatase activity"/>
    <property type="evidence" value="ECO:0007669"/>
    <property type="project" value="UniProtKB-EC"/>
</dbReference>
<keyword evidence="2" id="KW-0378">Hydrolase</keyword>
<dbReference type="OrthoDB" id="9801841at2"/>
<feature type="domain" description="PPM-type phosphatase" evidence="1">
    <location>
        <begin position="3"/>
        <end position="232"/>
    </location>
</feature>
<evidence type="ECO:0000313" key="2">
    <source>
        <dbReference type="EMBL" id="CUN56312.1"/>
    </source>
</evidence>
<dbReference type="RefSeq" id="WP_036378035.1">
    <property type="nucleotide sequence ID" value="NZ_CABIWZ010000003.1"/>
</dbReference>
<dbReference type="CDD" id="cd00143">
    <property type="entry name" value="PP2Cc"/>
    <property type="match status" value="1"/>
</dbReference>
<keyword evidence="3" id="KW-1185">Reference proteome</keyword>
<sequence length="234" mass="25253">MSKVYEATDVGCVRPINEDSAAVFDPEVYVVADGMGGHAAGEVASHILVKAVRDDLADCGSIEEQALCRAIHRANREILATVAENPDCQGMGTTATLLHTEQGLAFWAHVGDSRLYLLRDGVLHQVTRDHSYVEDLVEHGELTEAEARIHPQKNMLTRAVGVAEALEVDSGRFDVRTGDILLLATDGLMNMVREEEIASILQQGQQDPARALIEAALRSGGRDNVTAVVVVYGV</sequence>
<proteinExistence type="predicted"/>
<dbReference type="InterPro" id="IPR015655">
    <property type="entry name" value="PP2C"/>
</dbReference>
<accession>A0A173XW92</accession>
<reference evidence="2 3" key="1">
    <citation type="submission" date="2015-09" db="EMBL/GenBank/DDBJ databases">
        <authorList>
            <consortium name="Pathogen Informatics"/>
        </authorList>
    </citation>
    <scope>NUCLEOTIDE SEQUENCE [LARGE SCALE GENOMIC DNA]</scope>
    <source>
        <strain evidence="2 3">2789STDY5608828</strain>
    </source>
</reference>
<dbReference type="eggNOG" id="COG0631">
    <property type="taxonomic scope" value="Bacteria"/>
</dbReference>
<dbReference type="SUPFAM" id="SSF81606">
    <property type="entry name" value="PP2C-like"/>
    <property type="match status" value="1"/>
</dbReference>
<dbReference type="GeneID" id="83710810"/>
<dbReference type="STRING" id="187979.ERS852385_00770"/>
<name>A0A173XW92_9FIRM</name>
<gene>
    <name evidence="2" type="primary">stp_1</name>
    <name evidence="2" type="ORF">ERS852385_00770</name>
</gene>
<dbReference type="EMBL" id="CYYU01000003">
    <property type="protein sequence ID" value="CUN56312.1"/>
    <property type="molecule type" value="Genomic_DNA"/>
</dbReference>
<dbReference type="PROSITE" id="PS51746">
    <property type="entry name" value="PPM_2"/>
    <property type="match status" value="1"/>
</dbReference>